<comment type="caution">
    <text evidence="3">The sequence shown here is derived from an EMBL/GenBank/DDBJ whole genome shotgun (WGS) entry which is preliminary data.</text>
</comment>
<dbReference type="AlphaFoldDB" id="A0A9D5JZP2"/>
<feature type="non-terminal residue" evidence="3">
    <location>
        <position position="1"/>
    </location>
</feature>
<keyword evidence="1" id="KW-0597">Phosphoprotein</keyword>
<dbReference type="Pfam" id="PF02518">
    <property type="entry name" value="HATPase_c"/>
    <property type="match status" value="1"/>
</dbReference>
<dbReference type="SUPFAM" id="SSF55874">
    <property type="entry name" value="ATPase domain of HSP90 chaperone/DNA topoisomerase II/histidine kinase"/>
    <property type="match status" value="1"/>
</dbReference>
<dbReference type="Gene3D" id="3.30.565.10">
    <property type="entry name" value="Histidine kinase-like ATPase, C-terminal domain"/>
    <property type="match status" value="1"/>
</dbReference>
<gene>
    <name evidence="3" type="ORF">GF339_21540</name>
</gene>
<evidence type="ECO:0000256" key="1">
    <source>
        <dbReference type="ARBA" id="ARBA00022553"/>
    </source>
</evidence>
<dbReference type="SMART" id="SM00387">
    <property type="entry name" value="HATPase_c"/>
    <property type="match status" value="1"/>
</dbReference>
<keyword evidence="3" id="KW-0418">Kinase</keyword>
<dbReference type="InterPro" id="IPR005467">
    <property type="entry name" value="His_kinase_dom"/>
</dbReference>
<evidence type="ECO:0000313" key="4">
    <source>
        <dbReference type="Proteomes" id="UP000649604"/>
    </source>
</evidence>
<dbReference type="PANTHER" id="PTHR43547:SF2">
    <property type="entry name" value="HYBRID SIGNAL TRANSDUCTION HISTIDINE KINASE C"/>
    <property type="match status" value="1"/>
</dbReference>
<dbReference type="PANTHER" id="PTHR43547">
    <property type="entry name" value="TWO-COMPONENT HISTIDINE KINASE"/>
    <property type="match status" value="1"/>
</dbReference>
<dbReference type="Proteomes" id="UP000649604">
    <property type="component" value="Unassembled WGS sequence"/>
</dbReference>
<protein>
    <submittedName>
        <fullName evidence="3">Histidine kinase</fullName>
    </submittedName>
</protein>
<dbReference type="EMBL" id="WJJP01000702">
    <property type="protein sequence ID" value="MBD3327184.1"/>
    <property type="molecule type" value="Genomic_DNA"/>
</dbReference>
<evidence type="ECO:0000313" key="3">
    <source>
        <dbReference type="EMBL" id="MBD3327184.1"/>
    </source>
</evidence>
<dbReference type="GO" id="GO:0000155">
    <property type="term" value="F:phosphorelay sensor kinase activity"/>
    <property type="evidence" value="ECO:0007669"/>
    <property type="project" value="TreeGrafter"/>
</dbReference>
<reference evidence="3" key="1">
    <citation type="submission" date="2019-11" db="EMBL/GenBank/DDBJ databases">
        <title>Microbial mats filling the niche in hypersaline microbial mats.</title>
        <authorList>
            <person name="Wong H.L."/>
            <person name="Macleod F.I."/>
            <person name="White R.A. III"/>
            <person name="Burns B.P."/>
        </authorList>
    </citation>
    <scope>NUCLEOTIDE SEQUENCE</scope>
    <source>
        <strain evidence="3">Rbin_158</strain>
    </source>
</reference>
<keyword evidence="3" id="KW-0808">Transferase</keyword>
<organism evidence="3 4">
    <name type="scientific">candidate division KSB3 bacterium</name>
    <dbReference type="NCBI Taxonomy" id="2044937"/>
    <lineage>
        <taxon>Bacteria</taxon>
        <taxon>candidate division KSB3</taxon>
    </lineage>
</organism>
<dbReference type="PROSITE" id="PS50109">
    <property type="entry name" value="HIS_KIN"/>
    <property type="match status" value="1"/>
</dbReference>
<sequence length="261" mass="29978">IEDILRERQYTSYHILSILLDACVDELEVLVADEFGEWNVMQRIRRRIEELFGPQESISRKIQLDRFVRDQLETLRPRFAHRQCQLVTQLAPTAPISIPPDVLAKIIEGLIRNAVENTPDGGKIEVAVRQGEEVPEFEVKDYGIGMTEENQRLIFENYFPSYETLQYASRKPYDFKAGGKGFDLLRMKIFSERYHFKLRMSSRRCGYLSHDKDLCPGKTGQCAYCQTDQDCIHSGGTTMLVQFASVEQIASITDTTQPTPS</sequence>
<proteinExistence type="predicted"/>
<name>A0A9D5JZP2_9BACT</name>
<evidence type="ECO:0000259" key="2">
    <source>
        <dbReference type="PROSITE" id="PS50109"/>
    </source>
</evidence>
<dbReference type="InterPro" id="IPR003594">
    <property type="entry name" value="HATPase_dom"/>
</dbReference>
<dbReference type="InterPro" id="IPR036890">
    <property type="entry name" value="HATPase_C_sf"/>
</dbReference>
<feature type="domain" description="Histidine kinase" evidence="2">
    <location>
        <begin position="42"/>
        <end position="203"/>
    </location>
</feature>
<accession>A0A9D5JZP2</accession>